<accession>A0AAP6HHR9</accession>
<feature type="domain" description="HEPN" evidence="1">
    <location>
        <begin position="4"/>
        <end position="49"/>
    </location>
</feature>
<dbReference type="AlphaFoldDB" id="A0AAP6HHR9"/>
<proteinExistence type="predicted"/>
<reference evidence="2" key="1">
    <citation type="submission" date="2023-01" db="EMBL/GenBank/DDBJ databases">
        <title>Genome-based studies on antimicrobial resistance profiles of Riemerella anatipestifer in China, 1994 to 2021.</title>
        <authorList>
            <person name="Yang Z."/>
            <person name="Zhu D."/>
        </authorList>
    </citation>
    <scope>NUCLEOTIDE SEQUENCE</scope>
    <source>
        <strain evidence="2">RCAD1218</strain>
    </source>
</reference>
<sequence length="233" mass="27386">MNNDFIELAKNDIESSEILFKYKKFSNSIYFYHQAVEKVVKYLGLQIGIINENELKRISHNPLKVFSILDAKENIFKGQGGDDFKMMLKKMTDEEIARQTLSSIDESLSNLYEIDNKKSYFQNFIEYIKDKEFPDKLILMKIKENAYYNKMAENFFSQLNIGVVILKILFLNSCLCTKHKLDTYRYSSQEIPNPIEYFSQGNLLIANLPIFIKSIKLCLSQIEKIDWKNKNYA</sequence>
<dbReference type="RefSeq" id="WP_154469527.1">
    <property type="nucleotide sequence ID" value="NZ_CP121210.1"/>
</dbReference>
<name>A0AAP6HHR9_RIEAN</name>
<dbReference type="Pfam" id="PF05168">
    <property type="entry name" value="HEPN"/>
    <property type="match status" value="1"/>
</dbReference>
<evidence type="ECO:0000259" key="1">
    <source>
        <dbReference type="Pfam" id="PF05168"/>
    </source>
</evidence>
<gene>
    <name evidence="2" type="ORF">PG303_10800</name>
</gene>
<evidence type="ECO:0000313" key="2">
    <source>
        <dbReference type="EMBL" id="MDY3513698.1"/>
    </source>
</evidence>
<dbReference type="Gene3D" id="1.20.120.330">
    <property type="entry name" value="Nucleotidyltransferases domain 2"/>
    <property type="match status" value="1"/>
</dbReference>
<evidence type="ECO:0000313" key="3">
    <source>
        <dbReference type="Proteomes" id="UP001284033"/>
    </source>
</evidence>
<dbReference type="SUPFAM" id="SSF81593">
    <property type="entry name" value="Nucleotidyltransferase substrate binding subunit/domain"/>
    <property type="match status" value="1"/>
</dbReference>
<dbReference type="Proteomes" id="UP001284033">
    <property type="component" value="Unassembled WGS sequence"/>
</dbReference>
<protein>
    <submittedName>
        <fullName evidence="2">HEPN domain-containing protein</fullName>
    </submittedName>
</protein>
<comment type="caution">
    <text evidence="2">The sequence shown here is derived from an EMBL/GenBank/DDBJ whole genome shotgun (WGS) entry which is preliminary data.</text>
</comment>
<dbReference type="EMBL" id="JAQZHK010000016">
    <property type="protein sequence ID" value="MDY3513698.1"/>
    <property type="molecule type" value="Genomic_DNA"/>
</dbReference>
<organism evidence="2 3">
    <name type="scientific">Riemerella anatipestifer</name>
    <name type="common">Moraxella anatipestifer</name>
    <dbReference type="NCBI Taxonomy" id="34085"/>
    <lineage>
        <taxon>Bacteria</taxon>
        <taxon>Pseudomonadati</taxon>
        <taxon>Bacteroidota</taxon>
        <taxon>Flavobacteriia</taxon>
        <taxon>Flavobacteriales</taxon>
        <taxon>Weeksellaceae</taxon>
        <taxon>Riemerella</taxon>
    </lineage>
</organism>
<dbReference type="InterPro" id="IPR007842">
    <property type="entry name" value="HEPN_dom"/>
</dbReference>